<dbReference type="STRING" id="69974.MPLDJ20_150228"/>
<dbReference type="Gene3D" id="3.40.309.10">
    <property type="entry name" value="Aldehyde Dehydrogenase, Chain A, domain 2"/>
    <property type="match status" value="1"/>
</dbReference>
<dbReference type="Gene3D" id="3.40.605.10">
    <property type="entry name" value="Aldehyde Dehydrogenase, Chain A, domain 1"/>
    <property type="match status" value="1"/>
</dbReference>
<accession>A0A090DCF9</accession>
<name>A0A090DCF9_MESPL</name>
<dbReference type="InterPro" id="IPR016162">
    <property type="entry name" value="Ald_DH_N"/>
</dbReference>
<comment type="similarity">
    <text evidence="1">Belongs to the aldehyde dehydrogenase family.</text>
</comment>
<dbReference type="FunFam" id="3.40.605.10:FF:000033">
    <property type="entry name" value="NAD-dependent succinate-semialdehyde dehydrogenase"/>
    <property type="match status" value="1"/>
</dbReference>
<dbReference type="Proteomes" id="UP000045285">
    <property type="component" value="Unassembled WGS sequence"/>
</dbReference>
<protein>
    <submittedName>
        <fullName evidence="4">Succinate-semialdehyde dehydrogenase I, NADP-dependent</fullName>
        <ecNumber evidence="4">1.2.1.16</ecNumber>
    </submittedName>
</protein>
<evidence type="ECO:0000259" key="3">
    <source>
        <dbReference type="Pfam" id="PF00171"/>
    </source>
</evidence>
<sequence>MTITIRQDKSMYPEIGLFIDGKWGPAAGGKTLEVRNPATNEVIGSVAMAGTADLDRALAAAERGFKVWRKVSAFERGKVIREAARLMRERAGRIASLLSLEQGKPLGEATIEVLASADILDWFAEEGRRTYGRIVPARASNVHQLVVREPVGPVAAFTPWNFPVSQTIRKIGAALATGCSIIVKPPEETPASPACLADAFKDAGLPDGVLNLVYGNPPEISNYLIPHPVIRKVSFTGSVPVGKQLAALAGQHMKRVTMELGGHAPAIVFDDADLDSAASLLAAAKFRNGGQVCVSPTRFLVQEKSYAPFLDKLVGHARAMKVGDGLTEGTRMGPLVNERRLQAVEAMISEAVAEGAKIETGGKRIGNKGAFFEPTVLSDLSPGMRIMNEEPFGPVALVMPFATFDEAVAEANRLPYGLAAYAFTRSLKTATELGAEIETGMLTTNHLGLALPEVPFGGVKDSGYGSEGGSEALEAYLVTKFISQAGF</sequence>
<evidence type="ECO:0000313" key="4">
    <source>
        <dbReference type="EMBL" id="CDX13158.1"/>
    </source>
</evidence>
<dbReference type="PANTHER" id="PTHR43353">
    <property type="entry name" value="SUCCINATE-SEMIALDEHYDE DEHYDROGENASE, MITOCHONDRIAL"/>
    <property type="match status" value="1"/>
</dbReference>
<dbReference type="PANTHER" id="PTHR43353:SF5">
    <property type="entry name" value="SUCCINATE-SEMIALDEHYDE DEHYDROGENASE, MITOCHONDRIAL"/>
    <property type="match status" value="1"/>
</dbReference>
<dbReference type="AlphaFoldDB" id="A0A090DCF9"/>
<feature type="domain" description="Aldehyde dehydrogenase" evidence="3">
    <location>
        <begin position="26"/>
        <end position="482"/>
    </location>
</feature>
<evidence type="ECO:0000313" key="5">
    <source>
        <dbReference type="Proteomes" id="UP000045285"/>
    </source>
</evidence>
<dbReference type="EMBL" id="CCMZ01000006">
    <property type="protein sequence ID" value="CDX13158.1"/>
    <property type="molecule type" value="Genomic_DNA"/>
</dbReference>
<dbReference type="EC" id="1.2.1.16" evidence="4"/>
<keyword evidence="5" id="KW-1185">Reference proteome</keyword>
<dbReference type="InterPro" id="IPR016163">
    <property type="entry name" value="Ald_DH_C"/>
</dbReference>
<dbReference type="GO" id="GO:0009013">
    <property type="term" value="F:succinate-semialdehyde dehydrogenase [NAD(P)+] activity"/>
    <property type="evidence" value="ECO:0007669"/>
    <property type="project" value="UniProtKB-EC"/>
</dbReference>
<keyword evidence="2 4" id="KW-0560">Oxidoreductase</keyword>
<evidence type="ECO:0000256" key="1">
    <source>
        <dbReference type="ARBA" id="ARBA00009986"/>
    </source>
</evidence>
<dbReference type="Pfam" id="PF00171">
    <property type="entry name" value="Aldedh"/>
    <property type="match status" value="1"/>
</dbReference>
<dbReference type="FunFam" id="3.40.309.10:FF:000009">
    <property type="entry name" value="Aldehyde dehydrogenase A"/>
    <property type="match status" value="1"/>
</dbReference>
<evidence type="ECO:0000256" key="2">
    <source>
        <dbReference type="ARBA" id="ARBA00023002"/>
    </source>
</evidence>
<dbReference type="InterPro" id="IPR016161">
    <property type="entry name" value="Ald_DH/histidinol_DH"/>
</dbReference>
<reference evidence="5" key="1">
    <citation type="submission" date="2014-08" db="EMBL/GenBank/DDBJ databases">
        <authorList>
            <person name="Moulin L."/>
        </authorList>
    </citation>
    <scope>NUCLEOTIDE SEQUENCE [LARGE SCALE GENOMIC DNA]</scope>
</reference>
<gene>
    <name evidence="4" type="primary">gabD</name>
    <name evidence="4" type="ORF">MPL3356_140070</name>
</gene>
<dbReference type="InterPro" id="IPR050740">
    <property type="entry name" value="Aldehyde_DH_Superfamily"/>
</dbReference>
<dbReference type="InterPro" id="IPR015590">
    <property type="entry name" value="Aldehyde_DH_dom"/>
</dbReference>
<dbReference type="CDD" id="cd07103">
    <property type="entry name" value="ALDH_F5_SSADH_GabD"/>
    <property type="match status" value="1"/>
</dbReference>
<organism evidence="4 5">
    <name type="scientific">Mesorhizobium plurifarium</name>
    <dbReference type="NCBI Taxonomy" id="69974"/>
    <lineage>
        <taxon>Bacteria</taxon>
        <taxon>Pseudomonadati</taxon>
        <taxon>Pseudomonadota</taxon>
        <taxon>Alphaproteobacteria</taxon>
        <taxon>Hyphomicrobiales</taxon>
        <taxon>Phyllobacteriaceae</taxon>
        <taxon>Mesorhizobium</taxon>
    </lineage>
</organism>
<dbReference type="SUPFAM" id="SSF53720">
    <property type="entry name" value="ALDH-like"/>
    <property type="match status" value="1"/>
</dbReference>
<proteinExistence type="inferred from homology"/>